<keyword evidence="7 9" id="KW-0408">Iron</keyword>
<evidence type="ECO:0000256" key="1">
    <source>
        <dbReference type="ARBA" id="ARBA00001971"/>
    </source>
</evidence>
<sequence length="519" mass="58002">MISTPTTNWLDLFVLLAAFAFVVVIHERNKRLGLPYPPGPRKLPLLGNLLDLPSSFDWETYARWGKEYSESHVIHLTAAGNDLIILNSFNAAIDLLEKRSAIYSSRPRFTMVTELMGWDWLIPGMPYGEPWRVRRRAFAKYFHAGNTAVYQPSQMEFVRKMLPSLLANPADFLGITQHAVGGMSLSLTYGLPIKPTNDPFVLLSQRAVKSLTEAGVPGAFFVDILPFLKYVPAWFPGAGFQRKAKEWRRLQEEMREVPFEGTVRDMAAGVAKPSFTSASLQELDESGDVRHQQDVIRDTAAVIFAGGADTSVAGLHTIFLAMLCFPHTQAKAQQELDRVLKGRLPEFGDEKDLPYVGALVKEVLRWQPILPIGIPHCTTEEDVYNGYRIPKGALVVANAWAMLHDEHMYPDPSTFNPDRFLSKDGQLDEGVRDPALMAFGFGRRLCPGIHVGKSMLWLAVASILSTFEISQAVDEDGRLVEPEVAYHSALICHPKPFKCTLKPRSTEAERFIRSAGDAY</sequence>
<dbReference type="Proteomes" id="UP000027222">
    <property type="component" value="Unassembled WGS sequence"/>
</dbReference>
<dbReference type="InterPro" id="IPR002401">
    <property type="entry name" value="Cyt_P450_E_grp-I"/>
</dbReference>
<accession>A0A067S6Y3</accession>
<keyword evidence="6 10" id="KW-0560">Oxidoreductase</keyword>
<keyword evidence="13" id="KW-1185">Reference proteome</keyword>
<protein>
    <recommendedName>
        <fullName evidence="14">Cytochrome P450</fullName>
    </recommendedName>
</protein>
<dbReference type="PANTHER" id="PTHR46300:SF7">
    <property type="entry name" value="P450, PUTATIVE (EUROFUNG)-RELATED"/>
    <property type="match status" value="1"/>
</dbReference>
<dbReference type="AlphaFoldDB" id="A0A067S6Y3"/>
<dbReference type="HOGENOM" id="CLU_001570_2_3_1"/>
<dbReference type="GO" id="GO:0016705">
    <property type="term" value="F:oxidoreductase activity, acting on paired donors, with incorporation or reduction of molecular oxygen"/>
    <property type="evidence" value="ECO:0007669"/>
    <property type="project" value="InterPro"/>
</dbReference>
<keyword evidence="8 10" id="KW-0503">Monooxygenase</keyword>
<dbReference type="PRINTS" id="PR00463">
    <property type="entry name" value="EP450I"/>
</dbReference>
<dbReference type="SUPFAM" id="SSF48264">
    <property type="entry name" value="Cytochrome P450"/>
    <property type="match status" value="1"/>
</dbReference>
<evidence type="ECO:0000256" key="10">
    <source>
        <dbReference type="RuleBase" id="RU000461"/>
    </source>
</evidence>
<comment type="cofactor">
    <cofactor evidence="1 9">
        <name>heme</name>
        <dbReference type="ChEBI" id="CHEBI:30413"/>
    </cofactor>
</comment>
<dbReference type="Gene3D" id="1.10.630.10">
    <property type="entry name" value="Cytochrome P450"/>
    <property type="match status" value="1"/>
</dbReference>
<name>A0A067S6Y3_GALM3</name>
<gene>
    <name evidence="12" type="ORF">GALMADRAFT_106223</name>
</gene>
<dbReference type="PANTHER" id="PTHR46300">
    <property type="entry name" value="P450, PUTATIVE (EUROFUNG)-RELATED-RELATED"/>
    <property type="match status" value="1"/>
</dbReference>
<dbReference type="CDD" id="cd11065">
    <property type="entry name" value="CYP64-like"/>
    <property type="match status" value="1"/>
</dbReference>
<proteinExistence type="inferred from homology"/>
<dbReference type="InterPro" id="IPR036396">
    <property type="entry name" value="Cyt_P450_sf"/>
</dbReference>
<evidence type="ECO:0000313" key="13">
    <source>
        <dbReference type="Proteomes" id="UP000027222"/>
    </source>
</evidence>
<feature type="transmembrane region" description="Helical" evidence="11">
    <location>
        <begin position="6"/>
        <end position="25"/>
    </location>
</feature>
<organism evidence="12 13">
    <name type="scientific">Galerina marginata (strain CBS 339.88)</name>
    <dbReference type="NCBI Taxonomy" id="685588"/>
    <lineage>
        <taxon>Eukaryota</taxon>
        <taxon>Fungi</taxon>
        <taxon>Dikarya</taxon>
        <taxon>Basidiomycota</taxon>
        <taxon>Agaricomycotina</taxon>
        <taxon>Agaricomycetes</taxon>
        <taxon>Agaricomycetidae</taxon>
        <taxon>Agaricales</taxon>
        <taxon>Agaricineae</taxon>
        <taxon>Strophariaceae</taxon>
        <taxon>Galerina</taxon>
    </lineage>
</organism>
<comment type="pathway">
    <text evidence="2">Secondary metabolite biosynthesis.</text>
</comment>
<evidence type="ECO:0000256" key="3">
    <source>
        <dbReference type="ARBA" id="ARBA00010617"/>
    </source>
</evidence>
<dbReference type="Pfam" id="PF00067">
    <property type="entry name" value="p450"/>
    <property type="match status" value="1"/>
</dbReference>
<keyword evidence="5 9" id="KW-0479">Metal-binding</keyword>
<dbReference type="GO" id="GO:0005506">
    <property type="term" value="F:iron ion binding"/>
    <property type="evidence" value="ECO:0007669"/>
    <property type="project" value="InterPro"/>
</dbReference>
<dbReference type="PROSITE" id="PS00086">
    <property type="entry name" value="CYTOCHROME_P450"/>
    <property type="match status" value="1"/>
</dbReference>
<keyword evidence="4 9" id="KW-0349">Heme</keyword>
<evidence type="ECO:0000256" key="8">
    <source>
        <dbReference type="ARBA" id="ARBA00023033"/>
    </source>
</evidence>
<dbReference type="GO" id="GO:0020037">
    <property type="term" value="F:heme binding"/>
    <property type="evidence" value="ECO:0007669"/>
    <property type="project" value="InterPro"/>
</dbReference>
<evidence type="ECO:0000256" key="2">
    <source>
        <dbReference type="ARBA" id="ARBA00005179"/>
    </source>
</evidence>
<dbReference type="InterPro" id="IPR017972">
    <property type="entry name" value="Cyt_P450_CS"/>
</dbReference>
<dbReference type="STRING" id="685588.A0A067S6Y3"/>
<dbReference type="GO" id="GO:0004497">
    <property type="term" value="F:monooxygenase activity"/>
    <property type="evidence" value="ECO:0007669"/>
    <property type="project" value="UniProtKB-KW"/>
</dbReference>
<keyword evidence="11" id="KW-1133">Transmembrane helix</keyword>
<keyword evidence="11" id="KW-0472">Membrane</keyword>
<evidence type="ECO:0000256" key="5">
    <source>
        <dbReference type="ARBA" id="ARBA00022723"/>
    </source>
</evidence>
<evidence type="ECO:0000256" key="7">
    <source>
        <dbReference type="ARBA" id="ARBA00023004"/>
    </source>
</evidence>
<dbReference type="InterPro" id="IPR001128">
    <property type="entry name" value="Cyt_P450"/>
</dbReference>
<evidence type="ECO:0000256" key="4">
    <source>
        <dbReference type="ARBA" id="ARBA00022617"/>
    </source>
</evidence>
<comment type="similarity">
    <text evidence="3 10">Belongs to the cytochrome P450 family.</text>
</comment>
<evidence type="ECO:0000256" key="6">
    <source>
        <dbReference type="ARBA" id="ARBA00023002"/>
    </source>
</evidence>
<dbReference type="InterPro" id="IPR050364">
    <property type="entry name" value="Cytochrome_P450_fung"/>
</dbReference>
<evidence type="ECO:0000313" key="12">
    <source>
        <dbReference type="EMBL" id="KDR66551.1"/>
    </source>
</evidence>
<evidence type="ECO:0008006" key="14">
    <source>
        <dbReference type="Google" id="ProtNLM"/>
    </source>
</evidence>
<evidence type="ECO:0000256" key="9">
    <source>
        <dbReference type="PIRSR" id="PIRSR602401-1"/>
    </source>
</evidence>
<dbReference type="OrthoDB" id="2789670at2759"/>
<reference evidence="13" key="1">
    <citation type="journal article" date="2014" name="Proc. Natl. Acad. Sci. U.S.A.">
        <title>Extensive sampling of basidiomycete genomes demonstrates inadequacy of the white-rot/brown-rot paradigm for wood decay fungi.</title>
        <authorList>
            <person name="Riley R."/>
            <person name="Salamov A.A."/>
            <person name="Brown D.W."/>
            <person name="Nagy L.G."/>
            <person name="Floudas D."/>
            <person name="Held B.W."/>
            <person name="Levasseur A."/>
            <person name="Lombard V."/>
            <person name="Morin E."/>
            <person name="Otillar R."/>
            <person name="Lindquist E.A."/>
            <person name="Sun H."/>
            <person name="LaButti K.M."/>
            <person name="Schmutz J."/>
            <person name="Jabbour D."/>
            <person name="Luo H."/>
            <person name="Baker S.E."/>
            <person name="Pisabarro A.G."/>
            <person name="Walton J.D."/>
            <person name="Blanchette R.A."/>
            <person name="Henrissat B."/>
            <person name="Martin F."/>
            <person name="Cullen D."/>
            <person name="Hibbett D.S."/>
            <person name="Grigoriev I.V."/>
        </authorList>
    </citation>
    <scope>NUCLEOTIDE SEQUENCE [LARGE SCALE GENOMIC DNA]</scope>
    <source>
        <strain evidence="13">CBS 339.88</strain>
    </source>
</reference>
<keyword evidence="11" id="KW-0812">Transmembrane</keyword>
<evidence type="ECO:0000256" key="11">
    <source>
        <dbReference type="SAM" id="Phobius"/>
    </source>
</evidence>
<feature type="binding site" description="axial binding residue" evidence="9">
    <location>
        <position position="446"/>
    </location>
    <ligand>
        <name>heme</name>
        <dbReference type="ChEBI" id="CHEBI:30413"/>
    </ligand>
    <ligandPart>
        <name>Fe</name>
        <dbReference type="ChEBI" id="CHEBI:18248"/>
    </ligandPart>
</feature>
<dbReference type="EMBL" id="KL142422">
    <property type="protein sequence ID" value="KDR66551.1"/>
    <property type="molecule type" value="Genomic_DNA"/>
</dbReference>